<feature type="chain" id="PRO_5019252015" description="SCP domain-containing protein" evidence="5">
    <location>
        <begin position="31"/>
        <end position="189"/>
    </location>
</feature>
<keyword evidence="3" id="KW-0611">Plant defense</keyword>
<dbReference type="SMR" id="A0A445BAW9"/>
<dbReference type="AlphaFoldDB" id="A0A445BAW9"/>
<evidence type="ECO:0000256" key="4">
    <source>
        <dbReference type="ARBA" id="ARBA00023157"/>
    </source>
</evidence>
<dbReference type="PROSITE" id="PS01010">
    <property type="entry name" value="CRISP_2"/>
    <property type="match status" value="1"/>
</dbReference>
<accession>A0A445BAW9</accession>
<evidence type="ECO:0000256" key="3">
    <source>
        <dbReference type="ARBA" id="ARBA00022821"/>
    </source>
</evidence>
<organism evidence="7 8">
    <name type="scientific">Arachis hypogaea</name>
    <name type="common">Peanut</name>
    <dbReference type="NCBI Taxonomy" id="3818"/>
    <lineage>
        <taxon>Eukaryota</taxon>
        <taxon>Viridiplantae</taxon>
        <taxon>Streptophyta</taxon>
        <taxon>Embryophyta</taxon>
        <taxon>Tracheophyta</taxon>
        <taxon>Spermatophyta</taxon>
        <taxon>Magnoliopsida</taxon>
        <taxon>eudicotyledons</taxon>
        <taxon>Gunneridae</taxon>
        <taxon>Pentapetalae</taxon>
        <taxon>rosids</taxon>
        <taxon>fabids</taxon>
        <taxon>Fabales</taxon>
        <taxon>Fabaceae</taxon>
        <taxon>Papilionoideae</taxon>
        <taxon>50 kb inversion clade</taxon>
        <taxon>dalbergioids sensu lato</taxon>
        <taxon>Dalbergieae</taxon>
        <taxon>Pterocarpus clade</taxon>
        <taxon>Arachis</taxon>
    </lineage>
</organism>
<keyword evidence="8" id="KW-1185">Reference proteome</keyword>
<dbReference type="PROSITE" id="PS01009">
    <property type="entry name" value="CRISP_1"/>
    <property type="match status" value="1"/>
</dbReference>
<name>A0A445BAW9_ARAHY</name>
<gene>
    <name evidence="7" type="ORF">Ahy_A10g050932</name>
</gene>
<dbReference type="GO" id="GO:0005576">
    <property type="term" value="C:extracellular region"/>
    <property type="evidence" value="ECO:0007669"/>
    <property type="project" value="InterPro"/>
</dbReference>
<dbReference type="Gramene" id="arahy.Tifrunner.gnm2.ann2.Ah10g048100.1">
    <property type="protein sequence ID" value="arahy.Tifrunner.gnm2.ann2.Ah10g048100.1-CDS-1"/>
    <property type="gene ID" value="arahy.Tifrunner.gnm2.ann2.Ah10g048100"/>
</dbReference>
<proteinExistence type="inferred from homology"/>
<dbReference type="SMART" id="SM00198">
    <property type="entry name" value="SCP"/>
    <property type="match status" value="1"/>
</dbReference>
<dbReference type="GO" id="GO:0098542">
    <property type="term" value="P:defense response to other organism"/>
    <property type="evidence" value="ECO:0007669"/>
    <property type="project" value="UniProtKB-ARBA"/>
</dbReference>
<dbReference type="EMBL" id="SDMP01000010">
    <property type="protein sequence ID" value="RYR35833.1"/>
    <property type="molecule type" value="Genomic_DNA"/>
</dbReference>
<keyword evidence="2 5" id="KW-0732">Signal</keyword>
<dbReference type="InterPro" id="IPR014044">
    <property type="entry name" value="CAP_dom"/>
</dbReference>
<dbReference type="Pfam" id="PF00188">
    <property type="entry name" value="CAP"/>
    <property type="match status" value="1"/>
</dbReference>
<evidence type="ECO:0000313" key="7">
    <source>
        <dbReference type="EMBL" id="RYR35833.1"/>
    </source>
</evidence>
<dbReference type="Proteomes" id="UP000289738">
    <property type="component" value="Chromosome A10"/>
</dbReference>
<evidence type="ECO:0000256" key="2">
    <source>
        <dbReference type="ARBA" id="ARBA00022729"/>
    </source>
</evidence>
<dbReference type="FunFam" id="3.40.33.10:FF:000006">
    <property type="entry name" value="Putative pathogenesis-related protein 1"/>
    <property type="match status" value="1"/>
</dbReference>
<evidence type="ECO:0000259" key="6">
    <source>
        <dbReference type="SMART" id="SM00198"/>
    </source>
</evidence>
<feature type="signal peptide" evidence="5">
    <location>
        <begin position="1"/>
        <end position="30"/>
    </location>
</feature>
<sequence>MGDRDPRISIMLVALMIALTLAITSQVSYAQNSPQDYLNAHNAARAQVGVAPMWWDSSLAGYAQNHANSLRDRCQLVHSGGPYGENLAWSSADLTGTAAVKLWVDEKQYYDYNSNTCASGKVCGHYTQVVWRDSVRLGCAKVRCSNGQSTIISCNYDPPGNFIDQWPYDISPFQVPLSFNKNNSGLDEN</sequence>
<dbReference type="STRING" id="3818.A0A445BAW9"/>
<protein>
    <recommendedName>
        <fullName evidence="6">SCP domain-containing protein</fullName>
    </recommendedName>
</protein>
<comment type="caution">
    <text evidence="7">The sequence shown here is derived from an EMBL/GenBank/DDBJ whole genome shotgun (WGS) entry which is preliminary data.</text>
</comment>
<evidence type="ECO:0000256" key="5">
    <source>
        <dbReference type="SAM" id="SignalP"/>
    </source>
</evidence>
<dbReference type="SUPFAM" id="SSF55797">
    <property type="entry name" value="PR-1-like"/>
    <property type="match status" value="1"/>
</dbReference>
<comment type="similarity">
    <text evidence="1">Belongs to the CRISP family.</text>
</comment>
<dbReference type="Gene3D" id="3.40.33.10">
    <property type="entry name" value="CAP"/>
    <property type="match status" value="1"/>
</dbReference>
<reference evidence="7 8" key="1">
    <citation type="submission" date="2019-01" db="EMBL/GenBank/DDBJ databases">
        <title>Sequencing of cultivated peanut Arachis hypogaea provides insights into genome evolution and oil improvement.</title>
        <authorList>
            <person name="Chen X."/>
        </authorList>
    </citation>
    <scope>NUCLEOTIDE SEQUENCE [LARGE SCALE GENOMIC DNA]</scope>
    <source>
        <strain evidence="8">cv. Fuhuasheng</strain>
        <tissue evidence="7">Leaves</tissue>
    </source>
</reference>
<feature type="domain" description="SCP" evidence="6">
    <location>
        <begin position="32"/>
        <end position="164"/>
    </location>
</feature>
<dbReference type="PRINTS" id="PR00837">
    <property type="entry name" value="V5TPXLIKE"/>
</dbReference>
<evidence type="ECO:0000313" key="8">
    <source>
        <dbReference type="Proteomes" id="UP000289738"/>
    </source>
</evidence>
<dbReference type="InterPro" id="IPR035940">
    <property type="entry name" value="CAP_sf"/>
</dbReference>
<dbReference type="InterPro" id="IPR001283">
    <property type="entry name" value="CRISP-related"/>
</dbReference>
<dbReference type="InterPro" id="IPR018244">
    <property type="entry name" value="Allrgn_V5/Tpx1_CS"/>
</dbReference>
<keyword evidence="4" id="KW-1015">Disulfide bond</keyword>
<evidence type="ECO:0000256" key="1">
    <source>
        <dbReference type="ARBA" id="ARBA00009923"/>
    </source>
</evidence>
<dbReference type="PANTHER" id="PTHR10334">
    <property type="entry name" value="CYSTEINE-RICH SECRETORY PROTEIN-RELATED"/>
    <property type="match status" value="1"/>
</dbReference>
<dbReference type="CDD" id="cd05381">
    <property type="entry name" value="CAP_PR-1"/>
    <property type="match status" value="1"/>
</dbReference>